<evidence type="ECO:0000313" key="3">
    <source>
        <dbReference type="Proteomes" id="UP000595917"/>
    </source>
</evidence>
<dbReference type="CDD" id="cd12797">
    <property type="entry name" value="M23_peptidase"/>
    <property type="match status" value="1"/>
</dbReference>
<dbReference type="InterPro" id="IPR050570">
    <property type="entry name" value="Cell_wall_metabolism_enzyme"/>
</dbReference>
<name>A0A7T8BD76_9SPIR</name>
<keyword evidence="3" id="KW-1185">Reference proteome</keyword>
<dbReference type="InterPro" id="IPR011055">
    <property type="entry name" value="Dup_hybrid_motif"/>
</dbReference>
<dbReference type="Gene3D" id="2.70.70.10">
    <property type="entry name" value="Glucose Permease (Domain IIA)"/>
    <property type="match status" value="1"/>
</dbReference>
<dbReference type="RefSeq" id="WP_215628273.1">
    <property type="nucleotide sequence ID" value="NZ_CP067089.2"/>
</dbReference>
<protein>
    <submittedName>
        <fullName evidence="2">M23 family metallopeptidase</fullName>
    </submittedName>
</protein>
<dbReference type="PANTHER" id="PTHR21666:SF270">
    <property type="entry name" value="MUREIN HYDROLASE ACTIVATOR ENVC"/>
    <property type="match status" value="1"/>
</dbReference>
<gene>
    <name evidence="2" type="ORF">JFL75_08635</name>
</gene>
<dbReference type="Pfam" id="PF01551">
    <property type="entry name" value="Peptidase_M23"/>
    <property type="match status" value="1"/>
</dbReference>
<evidence type="ECO:0000259" key="1">
    <source>
        <dbReference type="Pfam" id="PF01551"/>
    </source>
</evidence>
<accession>A0A7T8BD76</accession>
<organism evidence="2 3">
    <name type="scientific">Breznakiella homolactica</name>
    <dbReference type="NCBI Taxonomy" id="2798577"/>
    <lineage>
        <taxon>Bacteria</taxon>
        <taxon>Pseudomonadati</taxon>
        <taxon>Spirochaetota</taxon>
        <taxon>Spirochaetia</taxon>
        <taxon>Spirochaetales</taxon>
        <taxon>Breznakiellaceae</taxon>
        <taxon>Breznakiella</taxon>
    </lineage>
</organism>
<sequence length="316" mass="35304">MKKKLPLFLLILWFLPLLIPADETDLSVSFPRILRLESGDTGFKQYQSNVEYAYRRIADLERRGSSAESILEDLTIFSYIPRQEDDIFKVAARCNVPYAALATLNRFGHPSSLGDAALVLLPSIPGIFIPQNPESDLELVMAAARDPQQGFPVTITRNGKTEQFRFLPGGDFSPTERAFFLNTSFRFPLRNYRLTSTFGPRINPVTGNMRFHEGFDLAAPEGTDVFAARDGIVTDTGEDPIFGKYIIIQHGETWFSLYGHLSVILADLRSSVQSGTLIGRVGSTGQSTGPHLHFELRQNGKAQDPGKYLFREGINR</sequence>
<dbReference type="EMBL" id="CP067089">
    <property type="protein sequence ID" value="QQO10968.1"/>
    <property type="molecule type" value="Genomic_DNA"/>
</dbReference>
<proteinExistence type="predicted"/>
<dbReference type="GO" id="GO:0004222">
    <property type="term" value="F:metalloendopeptidase activity"/>
    <property type="evidence" value="ECO:0007669"/>
    <property type="project" value="TreeGrafter"/>
</dbReference>
<reference evidence="2" key="1">
    <citation type="submission" date="2021-01" db="EMBL/GenBank/DDBJ databases">
        <title>Description of Breznakiella homolactica.</title>
        <authorList>
            <person name="Song Y."/>
            <person name="Brune A."/>
        </authorList>
    </citation>
    <scope>NUCLEOTIDE SEQUENCE</scope>
    <source>
        <strain evidence="2">RmG30</strain>
    </source>
</reference>
<dbReference type="SUPFAM" id="SSF51261">
    <property type="entry name" value="Duplicated hybrid motif"/>
    <property type="match status" value="1"/>
</dbReference>
<feature type="domain" description="M23ase beta-sheet core" evidence="1">
    <location>
        <begin position="210"/>
        <end position="305"/>
    </location>
</feature>
<dbReference type="PANTHER" id="PTHR21666">
    <property type="entry name" value="PEPTIDASE-RELATED"/>
    <property type="match status" value="1"/>
</dbReference>
<dbReference type="Proteomes" id="UP000595917">
    <property type="component" value="Chromosome"/>
</dbReference>
<dbReference type="InterPro" id="IPR016047">
    <property type="entry name" value="M23ase_b-sheet_dom"/>
</dbReference>
<dbReference type="KEGG" id="bhc:JFL75_08635"/>
<dbReference type="AlphaFoldDB" id="A0A7T8BD76"/>
<evidence type="ECO:0000313" key="2">
    <source>
        <dbReference type="EMBL" id="QQO10968.1"/>
    </source>
</evidence>